<proteinExistence type="predicted"/>
<accession>U3GWG1</accession>
<gene>
    <name evidence="1" type="ORF">CARG_00575</name>
</gene>
<dbReference type="Proteomes" id="UP000016943">
    <property type="component" value="Chromosome"/>
</dbReference>
<dbReference type="AlphaFoldDB" id="U3GWG1"/>
<evidence type="ECO:0000313" key="2">
    <source>
        <dbReference type="Proteomes" id="UP000016943"/>
    </source>
</evidence>
<dbReference type="STRING" id="1348662.CARG_00575"/>
<dbReference type="KEGG" id="caz:CARG_00575"/>
<keyword evidence="2" id="KW-1185">Reference proteome</keyword>
<dbReference type="PATRIC" id="fig|1348662.3.peg.109"/>
<evidence type="ECO:0000313" key="1">
    <source>
        <dbReference type="EMBL" id="AGU14316.1"/>
    </source>
</evidence>
<protein>
    <submittedName>
        <fullName evidence="1">Uncharacterized protein</fullName>
    </submittedName>
</protein>
<sequence>MSAVAAQEPQPFNTATWLKDSIAAIAAAAVSALGAGSEGFAPWGFVLVAIAGKASA</sequence>
<name>U3GWG1_9CORY</name>
<reference evidence="1 2" key="1">
    <citation type="journal article" date="2013" name="Genome Announc.">
        <title>Whole-Genome Sequence of the Clinical Strain Corynebacterium argentoratense DSM 44202, Isolated from a Human Throat Specimen.</title>
        <authorList>
            <person name="Bomholt C."/>
            <person name="Glaub A."/>
            <person name="Gravermann K."/>
            <person name="Albersmeier A."/>
            <person name="Brinkrolf K."/>
            <person name="Ruckert C."/>
            <person name="Tauch A."/>
        </authorList>
    </citation>
    <scope>NUCLEOTIDE SEQUENCE [LARGE SCALE GENOMIC DNA]</scope>
    <source>
        <strain evidence="1">DSM 44202</strain>
    </source>
</reference>
<organism evidence="1 2">
    <name type="scientific">Corynebacterium argentoratense DSM 44202</name>
    <dbReference type="NCBI Taxonomy" id="1348662"/>
    <lineage>
        <taxon>Bacteria</taxon>
        <taxon>Bacillati</taxon>
        <taxon>Actinomycetota</taxon>
        <taxon>Actinomycetes</taxon>
        <taxon>Mycobacteriales</taxon>
        <taxon>Corynebacteriaceae</taxon>
        <taxon>Corynebacterium</taxon>
    </lineage>
</organism>
<dbReference type="EMBL" id="CP006365">
    <property type="protein sequence ID" value="AGU14316.1"/>
    <property type="molecule type" value="Genomic_DNA"/>
</dbReference>
<dbReference type="HOGENOM" id="CLU_3006483_0_0_11"/>